<dbReference type="GO" id="GO:0006629">
    <property type="term" value="P:lipid metabolic process"/>
    <property type="evidence" value="ECO:0007669"/>
    <property type="project" value="InterPro"/>
</dbReference>
<reference evidence="5 6" key="1">
    <citation type="journal article" date="2018" name="Sci. Rep.">
        <title>A novel species of the marine cyanobacterium Acaryochloris with a unique pigment content and lifestyle.</title>
        <authorList>
            <person name="Partensky F."/>
            <person name="Six C."/>
            <person name="Ratin M."/>
            <person name="Garczarek L."/>
            <person name="Vaulot D."/>
            <person name="Probert I."/>
            <person name="Calteau A."/>
            <person name="Gourvil P."/>
            <person name="Marie D."/>
            <person name="Grebert T."/>
            <person name="Bouchier C."/>
            <person name="Le Panse S."/>
            <person name="Gachenot M."/>
            <person name="Rodriguez F."/>
            <person name="Garrido J.L."/>
        </authorList>
    </citation>
    <scope>NUCLEOTIDE SEQUENCE [LARGE SCALE GENOMIC DNA]</scope>
    <source>
        <strain evidence="5 6">RCC1774</strain>
    </source>
</reference>
<evidence type="ECO:0000313" key="5">
    <source>
        <dbReference type="EMBL" id="PZD70725.1"/>
    </source>
</evidence>
<evidence type="ECO:0000256" key="1">
    <source>
        <dbReference type="ARBA" id="ARBA00001954"/>
    </source>
</evidence>
<keyword evidence="3" id="KW-0812">Transmembrane</keyword>
<sequence length="344" mass="40131">MVTTVRPETEIDSKRYLGYRNHFANAIAISSILIGYCGGITFLFSDNYLLNALGVIWLSHSLINSAIMTHEFMHDTIFYSRRWNTYGGNLMIWLNGGCYAPFRDLARVHLGHHIDCVDLGPFDLPSMMGRLPSPVRNAILTLEWLYFPCLNFMAQWRSITVPFWHPDRKHLRLRVATLLVIRGALFTVMGTISLKALVLYFIAYTGMVTVIRWIDAFQHTFDVYPIGSELPNHSRAYETLHTFSTPLFSFRYRWVNLLLLNFGYHNVHHDVMRCPWHSLPDLDRELYRGNEVQYIDVKHLLQNYHRFRISRIFLGQGQALNRPEDLDLEKFYGATAVSLLFMPY</sequence>
<evidence type="ECO:0000256" key="3">
    <source>
        <dbReference type="SAM" id="Phobius"/>
    </source>
</evidence>
<keyword evidence="3" id="KW-0472">Membrane</keyword>
<feature type="transmembrane region" description="Helical" evidence="3">
    <location>
        <begin position="173"/>
        <end position="192"/>
    </location>
</feature>
<comment type="similarity">
    <text evidence="2">Belongs to the fatty acid desaturase type 2 family.</text>
</comment>
<dbReference type="CDD" id="cd01060">
    <property type="entry name" value="Membrane-FADS-like"/>
    <property type="match status" value="1"/>
</dbReference>
<comment type="cofactor">
    <cofactor evidence="1">
        <name>Fe(2+)</name>
        <dbReference type="ChEBI" id="CHEBI:29033"/>
    </cofactor>
</comment>
<keyword evidence="6" id="KW-1185">Reference proteome</keyword>
<dbReference type="AlphaFoldDB" id="A0A2W1JGG3"/>
<dbReference type="Pfam" id="PF00487">
    <property type="entry name" value="FA_desaturase"/>
    <property type="match status" value="1"/>
</dbReference>
<comment type="caution">
    <text evidence="5">The sequence shown here is derived from an EMBL/GenBank/DDBJ whole genome shotgun (WGS) entry which is preliminary data.</text>
</comment>
<accession>A0A2W1JGG3</accession>
<dbReference type="Proteomes" id="UP000248857">
    <property type="component" value="Unassembled WGS sequence"/>
</dbReference>
<organism evidence="5 6">
    <name type="scientific">Acaryochloris thomasi RCC1774</name>
    <dbReference type="NCBI Taxonomy" id="1764569"/>
    <lineage>
        <taxon>Bacteria</taxon>
        <taxon>Bacillati</taxon>
        <taxon>Cyanobacteriota</taxon>
        <taxon>Cyanophyceae</taxon>
        <taxon>Acaryochloridales</taxon>
        <taxon>Acaryochloridaceae</taxon>
        <taxon>Acaryochloris</taxon>
        <taxon>Acaryochloris thomasi</taxon>
    </lineage>
</organism>
<feature type="transmembrane region" description="Helical" evidence="3">
    <location>
        <begin position="50"/>
        <end position="73"/>
    </location>
</feature>
<proteinExistence type="inferred from homology"/>
<feature type="transmembrane region" description="Helical" evidence="3">
    <location>
        <begin position="23"/>
        <end position="44"/>
    </location>
</feature>
<dbReference type="InterPro" id="IPR005804">
    <property type="entry name" value="FA_desaturase_dom"/>
</dbReference>
<feature type="domain" description="Fatty acid desaturase" evidence="4">
    <location>
        <begin position="52"/>
        <end position="287"/>
    </location>
</feature>
<protein>
    <recommendedName>
        <fullName evidence="4">Fatty acid desaturase domain-containing protein</fullName>
    </recommendedName>
</protein>
<dbReference type="RefSeq" id="WP_110988758.1">
    <property type="nucleotide sequence ID" value="NZ_CAWNWM010000029.1"/>
</dbReference>
<dbReference type="EMBL" id="PQWO01000029">
    <property type="protein sequence ID" value="PZD70725.1"/>
    <property type="molecule type" value="Genomic_DNA"/>
</dbReference>
<evidence type="ECO:0000259" key="4">
    <source>
        <dbReference type="Pfam" id="PF00487"/>
    </source>
</evidence>
<gene>
    <name evidence="5" type="ORF">C1752_09748</name>
</gene>
<keyword evidence="3" id="KW-1133">Transmembrane helix</keyword>
<evidence type="ECO:0000256" key="2">
    <source>
        <dbReference type="ARBA" id="ARBA00008749"/>
    </source>
</evidence>
<name>A0A2W1JGG3_9CYAN</name>
<dbReference type="OrthoDB" id="784276at2"/>
<evidence type="ECO:0000313" key="6">
    <source>
        <dbReference type="Proteomes" id="UP000248857"/>
    </source>
</evidence>